<protein>
    <recommendedName>
        <fullName evidence="4">DUF5673 domain-containing protein</fullName>
    </recommendedName>
</protein>
<evidence type="ECO:0000256" key="1">
    <source>
        <dbReference type="SAM" id="Phobius"/>
    </source>
</evidence>
<sequence>MPKVLNLRKQPAKAPQTLQRPKEKVRIADKPLIVIEKIPEKPEIFWEAPSFFYNPQKRYLSLITIALLVGAAALLIFKYDALTSIFLILASLVLLLYSKQKPTMSKIVVGQSGVLVDDVMYYYKDLRSFWIEYNPGGPKELSLESAKWYMPYVKVMLSDRDPVEVRSLIVNFLPEKEHENSLVDQMGRRLGL</sequence>
<evidence type="ECO:0000313" key="3">
    <source>
        <dbReference type="Proteomes" id="UP000178911"/>
    </source>
</evidence>
<organism evidence="2 3">
    <name type="scientific">Candidatus Yanofskybacteria bacterium RIFCSPLOWO2_01_FULL_43_22</name>
    <dbReference type="NCBI Taxonomy" id="1802695"/>
    <lineage>
        <taxon>Bacteria</taxon>
        <taxon>Candidatus Yanofskyibacteriota</taxon>
    </lineage>
</organism>
<evidence type="ECO:0008006" key="4">
    <source>
        <dbReference type="Google" id="ProtNLM"/>
    </source>
</evidence>
<dbReference type="AlphaFoldDB" id="A0A1F8GEP5"/>
<keyword evidence="1" id="KW-0812">Transmembrane</keyword>
<keyword evidence="1" id="KW-0472">Membrane</keyword>
<comment type="caution">
    <text evidence="2">The sequence shown here is derived from an EMBL/GenBank/DDBJ whole genome shotgun (WGS) entry which is preliminary data.</text>
</comment>
<dbReference type="EMBL" id="MGKJ01000014">
    <property type="protein sequence ID" value="OGN23854.1"/>
    <property type="molecule type" value="Genomic_DNA"/>
</dbReference>
<proteinExistence type="predicted"/>
<keyword evidence="1" id="KW-1133">Transmembrane helix</keyword>
<reference evidence="2 3" key="1">
    <citation type="journal article" date="2016" name="Nat. Commun.">
        <title>Thousands of microbial genomes shed light on interconnected biogeochemical processes in an aquifer system.</title>
        <authorList>
            <person name="Anantharaman K."/>
            <person name="Brown C.T."/>
            <person name="Hug L.A."/>
            <person name="Sharon I."/>
            <person name="Castelle C.J."/>
            <person name="Probst A.J."/>
            <person name="Thomas B.C."/>
            <person name="Singh A."/>
            <person name="Wilkins M.J."/>
            <person name="Karaoz U."/>
            <person name="Brodie E.L."/>
            <person name="Williams K.H."/>
            <person name="Hubbard S.S."/>
            <person name="Banfield J.F."/>
        </authorList>
    </citation>
    <scope>NUCLEOTIDE SEQUENCE [LARGE SCALE GENOMIC DNA]</scope>
</reference>
<dbReference type="STRING" id="1802695.A3A13_02055"/>
<name>A0A1F8GEP5_9BACT</name>
<accession>A0A1F8GEP5</accession>
<dbReference type="Proteomes" id="UP000178911">
    <property type="component" value="Unassembled WGS sequence"/>
</dbReference>
<feature type="transmembrane region" description="Helical" evidence="1">
    <location>
        <begin position="82"/>
        <end position="98"/>
    </location>
</feature>
<feature type="transmembrane region" description="Helical" evidence="1">
    <location>
        <begin position="59"/>
        <end position="76"/>
    </location>
</feature>
<evidence type="ECO:0000313" key="2">
    <source>
        <dbReference type="EMBL" id="OGN23854.1"/>
    </source>
</evidence>
<gene>
    <name evidence="2" type="ORF">A3A13_02055</name>
</gene>